<comment type="caution">
    <text evidence="1">The sequence shown here is derived from an EMBL/GenBank/DDBJ whole genome shotgun (WGS) entry which is preliminary data.</text>
</comment>
<protein>
    <recommendedName>
        <fullName evidence="3">Thioredoxin-like fold domain-containing protein</fullName>
    </recommendedName>
</protein>
<dbReference type="RefSeq" id="WP_377926112.1">
    <property type="nucleotide sequence ID" value="NZ_JBHUEM010000001.1"/>
</dbReference>
<keyword evidence="2" id="KW-1185">Reference proteome</keyword>
<organism evidence="1 2">
    <name type="scientific">Bacillus salitolerans</name>
    <dbReference type="NCBI Taxonomy" id="1437434"/>
    <lineage>
        <taxon>Bacteria</taxon>
        <taxon>Bacillati</taxon>
        <taxon>Bacillota</taxon>
        <taxon>Bacilli</taxon>
        <taxon>Bacillales</taxon>
        <taxon>Bacillaceae</taxon>
        <taxon>Bacillus</taxon>
    </lineage>
</organism>
<evidence type="ECO:0000313" key="2">
    <source>
        <dbReference type="Proteomes" id="UP001597214"/>
    </source>
</evidence>
<gene>
    <name evidence="1" type="ORF">ACFSCX_00475</name>
</gene>
<dbReference type="EMBL" id="JBHUEM010000001">
    <property type="protein sequence ID" value="MFD1735027.1"/>
    <property type="molecule type" value="Genomic_DNA"/>
</dbReference>
<name>A0ABW4LKM7_9BACI</name>
<proteinExistence type="predicted"/>
<reference evidence="2" key="1">
    <citation type="journal article" date="2019" name="Int. J. Syst. Evol. Microbiol.">
        <title>The Global Catalogue of Microorganisms (GCM) 10K type strain sequencing project: providing services to taxonomists for standard genome sequencing and annotation.</title>
        <authorList>
            <consortium name="The Broad Institute Genomics Platform"/>
            <consortium name="The Broad Institute Genome Sequencing Center for Infectious Disease"/>
            <person name="Wu L."/>
            <person name="Ma J."/>
        </authorList>
    </citation>
    <scope>NUCLEOTIDE SEQUENCE [LARGE SCALE GENOMIC DNA]</scope>
    <source>
        <strain evidence="2">CCUG 49339</strain>
    </source>
</reference>
<dbReference type="Proteomes" id="UP001597214">
    <property type="component" value="Unassembled WGS sequence"/>
</dbReference>
<sequence length="92" mass="10368">MGKTIEIFTDSSRFPSDIIENQVKNYACLRCSFLVYDAVNSNTTFLMESKIAEYGIAKFPAVTIDGKVVSLDKLKKGKISTLVQKMLHQKPY</sequence>
<accession>A0ABW4LKM7</accession>
<evidence type="ECO:0000313" key="1">
    <source>
        <dbReference type="EMBL" id="MFD1735027.1"/>
    </source>
</evidence>
<evidence type="ECO:0008006" key="3">
    <source>
        <dbReference type="Google" id="ProtNLM"/>
    </source>
</evidence>